<dbReference type="Pfam" id="PF11999">
    <property type="entry name" value="Ice_binding"/>
    <property type="match status" value="1"/>
</dbReference>
<reference evidence="6" key="1">
    <citation type="journal article" date="2019" name="Int. J. Syst. Evol. Microbiol.">
        <title>The Global Catalogue of Microorganisms (GCM) 10K type strain sequencing project: providing services to taxonomists for standard genome sequencing and annotation.</title>
        <authorList>
            <consortium name="The Broad Institute Genomics Platform"/>
            <consortium name="The Broad Institute Genome Sequencing Center for Infectious Disease"/>
            <person name="Wu L."/>
            <person name="Ma J."/>
        </authorList>
    </citation>
    <scope>NUCLEOTIDE SEQUENCE [LARGE SCALE GENOMIC DNA]</scope>
    <source>
        <strain evidence="6">IBRC 10765</strain>
    </source>
</reference>
<dbReference type="Gene3D" id="2.60.40.1220">
    <property type="match status" value="2"/>
</dbReference>
<protein>
    <submittedName>
        <fullName evidence="5">Ice-binding family protein</fullName>
    </submittedName>
</protein>
<evidence type="ECO:0000259" key="4">
    <source>
        <dbReference type="Pfam" id="PF13205"/>
    </source>
</evidence>
<keyword evidence="2 3" id="KW-0732">Signal</keyword>
<sequence length="479" mass="48430">MTSIKRFSSPVALLMAMLAFLVVAGCNSTSSNSDDSDDGVKPTVLSTGPVIAAVGVSTTAKIVAAFSVAMNSETLTTTSMTLGAAAQSAVVGQVTYDSVTKSVRFAPTSALSANTLYTATITTAAKSADGVALASAHTWTFTTGEVADVSAPTVSSTQPANAAVNVPRNRNITASFSEVLNPQTITSSSFTLQDANDATVAGDVSYLGTTATFNPTNDLAANTEYTATLTTGMQDLSANALAANSVWTFTTSDELANGPAPVNLGSAGNYAIVAKTGISTTGVTAITGDLALSPAAETLITGFSQSRDASDTFSTSGVVTGNIYAANMAVPTPATLTTAISDMETAYTDAAGRSLPDFTELGAGNVSGMTLTPGLYKWGTGLLMTSNVTLSGDANAVWIFQVASNLTVENGVALTLTGGALAENVFWQVAGSVTFGTTSSFVGIVMSQTNIDMQTGSSLSGRTMAQTAVTLDATTVTQP</sequence>
<dbReference type="PROSITE" id="PS51257">
    <property type="entry name" value="PROKAR_LIPOPROTEIN"/>
    <property type="match status" value="1"/>
</dbReference>
<comment type="caution">
    <text evidence="5">The sequence shown here is derived from an EMBL/GenBank/DDBJ whole genome shotgun (WGS) entry which is preliminary data.</text>
</comment>
<comment type="similarity">
    <text evidence="1">Belongs to the ice-binding protein family.</text>
</comment>
<evidence type="ECO:0000256" key="3">
    <source>
        <dbReference type="SAM" id="SignalP"/>
    </source>
</evidence>
<gene>
    <name evidence="5" type="ORF">ACFOOG_00455</name>
</gene>
<evidence type="ECO:0000313" key="6">
    <source>
        <dbReference type="Proteomes" id="UP001595617"/>
    </source>
</evidence>
<accession>A0ABV7ZT46</accession>
<dbReference type="EMBL" id="JBHRYR010000002">
    <property type="protein sequence ID" value="MFC3851286.1"/>
    <property type="molecule type" value="Genomic_DNA"/>
</dbReference>
<dbReference type="InterPro" id="IPR014755">
    <property type="entry name" value="Cu-Rt/internalin_Ig-like"/>
</dbReference>
<dbReference type="Proteomes" id="UP001595617">
    <property type="component" value="Unassembled WGS sequence"/>
</dbReference>
<keyword evidence="6" id="KW-1185">Reference proteome</keyword>
<organism evidence="5 6">
    <name type="scientific">Saccharospirillum mangrovi</name>
    <dbReference type="NCBI Taxonomy" id="2161747"/>
    <lineage>
        <taxon>Bacteria</taxon>
        <taxon>Pseudomonadati</taxon>
        <taxon>Pseudomonadota</taxon>
        <taxon>Gammaproteobacteria</taxon>
        <taxon>Oceanospirillales</taxon>
        <taxon>Saccharospirillaceae</taxon>
        <taxon>Saccharospirillum</taxon>
    </lineage>
</organism>
<dbReference type="InterPro" id="IPR032812">
    <property type="entry name" value="SbsA_Ig"/>
</dbReference>
<dbReference type="Pfam" id="PF13205">
    <property type="entry name" value="Big_5"/>
    <property type="match status" value="2"/>
</dbReference>
<name>A0ABV7ZT46_9GAMM</name>
<feature type="chain" id="PRO_5046084633" evidence="3">
    <location>
        <begin position="25"/>
        <end position="479"/>
    </location>
</feature>
<evidence type="ECO:0000256" key="1">
    <source>
        <dbReference type="ARBA" id="ARBA00005445"/>
    </source>
</evidence>
<evidence type="ECO:0000313" key="5">
    <source>
        <dbReference type="EMBL" id="MFC3851286.1"/>
    </source>
</evidence>
<feature type="domain" description="SbsA Ig-like" evidence="4">
    <location>
        <begin position="148"/>
        <end position="251"/>
    </location>
</feature>
<evidence type="ECO:0000256" key="2">
    <source>
        <dbReference type="ARBA" id="ARBA00022729"/>
    </source>
</evidence>
<feature type="signal peptide" evidence="3">
    <location>
        <begin position="1"/>
        <end position="24"/>
    </location>
</feature>
<dbReference type="InterPro" id="IPR021884">
    <property type="entry name" value="Ice-bd_prot"/>
</dbReference>
<feature type="domain" description="SbsA Ig-like" evidence="4">
    <location>
        <begin position="40"/>
        <end position="143"/>
    </location>
</feature>
<proteinExistence type="inferred from homology"/>
<dbReference type="RefSeq" id="WP_380692409.1">
    <property type="nucleotide sequence ID" value="NZ_JBHRYR010000002.1"/>
</dbReference>